<dbReference type="InterPro" id="IPR009057">
    <property type="entry name" value="Homeodomain-like_sf"/>
</dbReference>
<dbReference type="InterPro" id="IPR025996">
    <property type="entry name" value="MT1864/Rv1816-like_C"/>
</dbReference>
<dbReference type="PANTHER" id="PTHR30055">
    <property type="entry name" value="HTH-TYPE TRANSCRIPTIONAL REGULATOR RUTR"/>
    <property type="match status" value="1"/>
</dbReference>
<proteinExistence type="predicted"/>
<protein>
    <submittedName>
        <fullName evidence="1">TetR family transcriptional regulator</fullName>
    </submittedName>
</protein>
<dbReference type="SUPFAM" id="SSF48498">
    <property type="entry name" value="Tetracyclin repressor-like, C-terminal domain"/>
    <property type="match status" value="1"/>
</dbReference>
<dbReference type="PANTHER" id="PTHR30055:SF220">
    <property type="entry name" value="TETR-FAMILY REGULATORY PROTEIN"/>
    <property type="match status" value="1"/>
</dbReference>
<reference evidence="1" key="1">
    <citation type="submission" date="2019-07" db="EMBL/GenBank/DDBJ databases">
        <title>Genomic Encyclopedia of Type Strains, Phase IV (KMG-IV): sequencing the most valuable type-strain genomes for metagenomic binning, comparative biology and taxonomic classification.</title>
        <authorList>
            <person name="Goeker M."/>
        </authorList>
    </citation>
    <scope>NUCLEOTIDE SEQUENCE</scope>
    <source>
        <strain evidence="1">DSM 44596</strain>
    </source>
</reference>
<dbReference type="Pfam" id="PF00440">
    <property type="entry name" value="TetR_N"/>
    <property type="match status" value="1"/>
</dbReference>
<dbReference type="GO" id="GO:0003700">
    <property type="term" value="F:DNA-binding transcription factor activity"/>
    <property type="evidence" value="ECO:0007669"/>
    <property type="project" value="TreeGrafter"/>
</dbReference>
<organism evidence="1">
    <name type="scientific">Nocardia globerula</name>
    <dbReference type="NCBI Taxonomy" id="1818"/>
    <lineage>
        <taxon>Bacteria</taxon>
        <taxon>Bacillati</taxon>
        <taxon>Actinomycetota</taxon>
        <taxon>Actinomycetes</taxon>
        <taxon>Mycobacteriales</taxon>
        <taxon>Nocardiaceae</taxon>
        <taxon>Nocardia</taxon>
    </lineage>
</organism>
<dbReference type="Pfam" id="PF13305">
    <property type="entry name" value="TetR_C_33"/>
    <property type="match status" value="1"/>
</dbReference>
<gene>
    <name evidence="1" type="ORF">FNL38_101139</name>
</gene>
<evidence type="ECO:0000313" key="1">
    <source>
        <dbReference type="EMBL" id="TYQ07774.1"/>
    </source>
</evidence>
<name>A0A652YVT9_NOCGL</name>
<dbReference type="PROSITE" id="PS50977">
    <property type="entry name" value="HTH_TETR_2"/>
    <property type="match status" value="1"/>
</dbReference>
<dbReference type="EMBL" id="VNIQ01000001">
    <property type="protein sequence ID" value="TYQ07774.1"/>
    <property type="molecule type" value="Genomic_DNA"/>
</dbReference>
<dbReference type="SUPFAM" id="SSF46689">
    <property type="entry name" value="Homeodomain-like"/>
    <property type="match status" value="1"/>
</dbReference>
<comment type="caution">
    <text evidence="1">The sequence shown here is derived from an EMBL/GenBank/DDBJ whole genome shotgun (WGS) entry which is preliminary data.</text>
</comment>
<accession>A0A652YVT9</accession>
<dbReference type="AlphaFoldDB" id="A0A652YVT9"/>
<dbReference type="InterPro" id="IPR001647">
    <property type="entry name" value="HTH_TetR"/>
</dbReference>
<dbReference type="InterPro" id="IPR050109">
    <property type="entry name" value="HTH-type_TetR-like_transc_reg"/>
</dbReference>
<dbReference type="GO" id="GO:0000976">
    <property type="term" value="F:transcription cis-regulatory region binding"/>
    <property type="evidence" value="ECO:0007669"/>
    <property type="project" value="TreeGrafter"/>
</dbReference>
<sequence length="184" mass="19576">MSATTLRDTLVATGVDILDTDGLAALTLREITRRAGVSHGAPRRYFPTHNSLLAAIASQGLRDLGARLAPILDAPTPARHRLISAAIEYVAFAQERPAMFELMFRHDLLEGAGANLRATSLPLFEALRTLAEADQASDPNATALKIWTGTHGIAVLAANGSLSLVTPDLVIEELVRSTVVAHLP</sequence>
<dbReference type="InterPro" id="IPR036271">
    <property type="entry name" value="Tet_transcr_reg_TetR-rel_C_sf"/>
</dbReference>
<dbReference type="Gene3D" id="1.10.357.10">
    <property type="entry name" value="Tetracycline Repressor, domain 2"/>
    <property type="match status" value="1"/>
</dbReference>